<keyword evidence="7 8" id="KW-0342">GTP-binding</keyword>
<evidence type="ECO:0000256" key="4">
    <source>
        <dbReference type="ARBA" id="ARBA00022741"/>
    </source>
</evidence>
<evidence type="ECO:0000259" key="10">
    <source>
        <dbReference type="PROSITE" id="PS51721"/>
    </source>
</evidence>
<organism evidence="11 12">
    <name type="scientific">Thermoanaerobacter thermohydrosulfuricus</name>
    <name type="common">Clostridium thermohydrosulfuricum</name>
    <dbReference type="NCBI Taxonomy" id="1516"/>
    <lineage>
        <taxon>Bacteria</taxon>
        <taxon>Bacillati</taxon>
        <taxon>Bacillota</taxon>
        <taxon>Clostridia</taxon>
        <taxon>Thermoanaerobacterales</taxon>
        <taxon>Thermoanaerobacteraceae</taxon>
        <taxon>Thermoanaerobacter</taxon>
    </lineage>
</organism>
<dbReference type="GO" id="GO:0003723">
    <property type="term" value="F:RNA binding"/>
    <property type="evidence" value="ECO:0007669"/>
    <property type="project" value="UniProtKB-KW"/>
</dbReference>
<dbReference type="PANTHER" id="PTHR45782:SF4">
    <property type="entry name" value="MITOCHONDRIAL RIBOSOME-ASSOCIATED GTPASE 1"/>
    <property type="match status" value="1"/>
</dbReference>
<gene>
    <name evidence="11" type="ORF">SAMN04244560_00363</name>
</gene>
<evidence type="ECO:0000313" key="12">
    <source>
        <dbReference type="Proteomes" id="UP000183404"/>
    </source>
</evidence>
<evidence type="ECO:0000256" key="2">
    <source>
        <dbReference type="ARBA" id="ARBA00014898"/>
    </source>
</evidence>
<dbReference type="InterPro" id="IPR023179">
    <property type="entry name" value="GTP-bd_ortho_bundle_sf"/>
</dbReference>
<evidence type="ECO:0000256" key="7">
    <source>
        <dbReference type="ARBA" id="ARBA00023134"/>
    </source>
</evidence>
<name>A0A1G7IYA0_THETY</name>
<accession>A0A1G7IYA0</accession>
<feature type="domain" description="CP-type G" evidence="10">
    <location>
        <begin position="11"/>
        <end position="175"/>
    </location>
</feature>
<feature type="binding site" evidence="9">
    <location>
        <begin position="128"/>
        <end position="133"/>
    </location>
    <ligand>
        <name>GTP</name>
        <dbReference type="ChEBI" id="CHEBI:37565"/>
    </ligand>
</feature>
<keyword evidence="3 8" id="KW-0963">Cytoplasm</keyword>
<dbReference type="PROSITE" id="PS51721">
    <property type="entry name" value="G_CP"/>
    <property type="match status" value="1"/>
</dbReference>
<feature type="binding site" evidence="9">
    <location>
        <position position="171"/>
    </location>
    <ligand>
        <name>GTP</name>
        <dbReference type="ChEBI" id="CHEBI:37565"/>
    </ligand>
</feature>
<comment type="subcellular location">
    <subcellularLocation>
        <location evidence="1 8">Cytoplasm</location>
    </subcellularLocation>
</comment>
<dbReference type="Gene3D" id="3.40.50.300">
    <property type="entry name" value="P-loop containing nucleotide triphosphate hydrolases"/>
    <property type="match status" value="1"/>
</dbReference>
<dbReference type="InterPro" id="IPR030378">
    <property type="entry name" value="G_CP_dom"/>
</dbReference>
<evidence type="ECO:0000313" key="11">
    <source>
        <dbReference type="EMBL" id="SDF17595.1"/>
    </source>
</evidence>
<dbReference type="RefSeq" id="WP_074592070.1">
    <property type="nucleotide sequence ID" value="NZ_FNBS01000005.1"/>
</dbReference>
<dbReference type="GO" id="GO:0005525">
    <property type="term" value="F:GTP binding"/>
    <property type="evidence" value="ECO:0007669"/>
    <property type="project" value="UniProtKB-KW"/>
</dbReference>
<evidence type="ECO:0000256" key="5">
    <source>
        <dbReference type="ARBA" id="ARBA00022801"/>
    </source>
</evidence>
<comment type="similarity">
    <text evidence="8">Belongs to the TRAFAC class YlqF/YawG GTPase family. MTG1 subfamily.</text>
</comment>
<keyword evidence="5" id="KW-0378">Hydrolase</keyword>
<comment type="function">
    <text evidence="8">Required for a late step of 50S ribosomal subunit assembly. Has GTPase activity.</text>
</comment>
<dbReference type="InterPro" id="IPR019991">
    <property type="entry name" value="GTP-bd_ribosome_bgen"/>
</dbReference>
<dbReference type="SUPFAM" id="SSF52540">
    <property type="entry name" value="P-loop containing nucleoside triphosphate hydrolases"/>
    <property type="match status" value="1"/>
</dbReference>
<reference evidence="11 12" key="1">
    <citation type="submission" date="2016-10" db="EMBL/GenBank/DDBJ databases">
        <authorList>
            <person name="de Groot N.N."/>
        </authorList>
    </citation>
    <scope>NUCLEOTIDE SEQUENCE [LARGE SCALE GENOMIC DNA]</scope>
    <source>
        <strain evidence="11 12">DSM 569</strain>
    </source>
</reference>
<evidence type="ECO:0000256" key="8">
    <source>
        <dbReference type="PIRNR" id="PIRNR006230"/>
    </source>
</evidence>
<sequence length="277" mass="31418">MIQWYPGHMAKSKKEIVSNLKLADVVYEIVDARIPKSSRNPDIDDIVKNKKRIILLNKADLADDVITDLWIEYFKEKGIEAVKVNSITGFGLKEINEATQRVCQDILDKKKQKGMIPRLRGMIVGVPNVGKSTFINKLIGSKRAKTGDKPGVTRALHWIKTPYFDLLDTPGILWPKFDDKKVGIMLAITGAIKDEILDIEEIALNLVAILKKYYPNYLMSRYKIDKIVDEDFELLKEIGRKRGCLIAGGEVDTLKTSHILLEDFRKGKLGKISLERP</sequence>
<dbReference type="PIRSF" id="PIRSF006230">
    <property type="entry name" value="MG442"/>
    <property type="match status" value="1"/>
</dbReference>
<dbReference type="AlphaFoldDB" id="A0A1G7IYA0"/>
<dbReference type="InterPro" id="IPR006073">
    <property type="entry name" value="GTP-bd"/>
</dbReference>
<dbReference type="GO" id="GO:0006412">
    <property type="term" value="P:translation"/>
    <property type="evidence" value="ECO:0007669"/>
    <property type="project" value="TreeGrafter"/>
</dbReference>
<dbReference type="GO" id="GO:0005737">
    <property type="term" value="C:cytoplasm"/>
    <property type="evidence" value="ECO:0007669"/>
    <property type="project" value="UniProtKB-SubCell"/>
</dbReference>
<dbReference type="CDD" id="cd01856">
    <property type="entry name" value="YlqF"/>
    <property type="match status" value="1"/>
</dbReference>
<dbReference type="Gene3D" id="1.10.1580.10">
    <property type="match status" value="1"/>
</dbReference>
<evidence type="ECO:0000256" key="3">
    <source>
        <dbReference type="ARBA" id="ARBA00022490"/>
    </source>
</evidence>
<evidence type="ECO:0000256" key="9">
    <source>
        <dbReference type="PIRSR" id="PIRSR006230-1"/>
    </source>
</evidence>
<dbReference type="EMBL" id="FNBS01000005">
    <property type="protein sequence ID" value="SDF17595.1"/>
    <property type="molecule type" value="Genomic_DNA"/>
</dbReference>
<evidence type="ECO:0000256" key="6">
    <source>
        <dbReference type="ARBA" id="ARBA00022884"/>
    </source>
</evidence>
<protein>
    <recommendedName>
        <fullName evidence="2 8">Ribosome biogenesis GTPase A</fullName>
    </recommendedName>
</protein>
<feature type="binding site" evidence="9">
    <location>
        <begin position="57"/>
        <end position="60"/>
    </location>
    <ligand>
        <name>GTP</name>
        <dbReference type="ChEBI" id="CHEBI:37565"/>
    </ligand>
</feature>
<evidence type="ECO:0000256" key="1">
    <source>
        <dbReference type="ARBA" id="ARBA00004496"/>
    </source>
</evidence>
<dbReference type="InterPro" id="IPR027417">
    <property type="entry name" value="P-loop_NTPase"/>
</dbReference>
<keyword evidence="6" id="KW-0694">RNA-binding</keyword>
<feature type="binding site" evidence="9">
    <location>
        <begin position="85"/>
        <end position="86"/>
    </location>
    <ligand>
        <name>GTP</name>
        <dbReference type="ChEBI" id="CHEBI:37565"/>
    </ligand>
</feature>
<proteinExistence type="inferred from homology"/>
<keyword evidence="4 8" id="KW-0547">Nucleotide-binding</keyword>
<dbReference type="GO" id="GO:0003924">
    <property type="term" value="F:GTPase activity"/>
    <property type="evidence" value="ECO:0007669"/>
    <property type="project" value="TreeGrafter"/>
</dbReference>
<dbReference type="NCBIfam" id="TIGR03596">
    <property type="entry name" value="GTPase_YlqF"/>
    <property type="match status" value="1"/>
</dbReference>
<dbReference type="FunFam" id="3.40.50.300:FF:000590">
    <property type="entry name" value="Ribosome biogenesis GTPase A"/>
    <property type="match status" value="1"/>
</dbReference>
<dbReference type="InterPro" id="IPR016478">
    <property type="entry name" value="GTPase_MTG1"/>
</dbReference>
<dbReference type="PANTHER" id="PTHR45782">
    <property type="entry name" value="MITOCHONDRIAL RIBOSOME-ASSOCIATED GTPASE 1"/>
    <property type="match status" value="1"/>
</dbReference>
<dbReference type="Pfam" id="PF01926">
    <property type="entry name" value="MMR_HSR1"/>
    <property type="match status" value="1"/>
</dbReference>
<dbReference type="Proteomes" id="UP000183404">
    <property type="component" value="Unassembled WGS sequence"/>
</dbReference>
<dbReference type="FunFam" id="1.10.1580.10:FF:000003">
    <property type="entry name" value="Ribosome biogenesis GTPase A"/>
    <property type="match status" value="1"/>
</dbReference>